<reference evidence="1" key="1">
    <citation type="submission" date="2024-05" db="EMBL/GenBank/DDBJ databases">
        <authorList>
            <person name="Luo Y.-C."/>
            <person name="Nicholds J."/>
            <person name="Mortimer T."/>
            <person name="Maboni G."/>
        </authorList>
    </citation>
    <scope>NUCLEOTIDE SEQUENCE</scope>
    <source>
        <strain evidence="1">151836</strain>
    </source>
</reference>
<gene>
    <name evidence="1" type="ORF">ABRZ04_05300</name>
</gene>
<dbReference type="EMBL" id="CP158254">
    <property type="protein sequence ID" value="XDJ48482.1"/>
    <property type="molecule type" value="Genomic_DNA"/>
</dbReference>
<proteinExistence type="predicted"/>
<accession>A0AB39D1V1</accession>
<sequence length="115" mass="12842">MRDPLHALMFRVARFEQACAAFQQKAEIDRITANLCKSAGMIRSLATIGPGTRPVIWSADLKPCRVSETEWREAGRKVLRTQLELHRELTLQLDALLAQEPPVPDEPEPSSPVPA</sequence>
<protein>
    <submittedName>
        <fullName evidence="1">Uncharacterized protein</fullName>
    </submittedName>
</protein>
<organism evidence="1">
    <name type="scientific">Castellaniella ginsengisoli</name>
    <dbReference type="NCBI Taxonomy" id="546114"/>
    <lineage>
        <taxon>Bacteria</taxon>
        <taxon>Pseudomonadati</taxon>
        <taxon>Pseudomonadota</taxon>
        <taxon>Betaproteobacteria</taxon>
        <taxon>Burkholderiales</taxon>
        <taxon>Alcaligenaceae</taxon>
        <taxon>Castellaniella</taxon>
    </lineage>
</organism>
<dbReference type="AlphaFoldDB" id="A0AB39D1V1"/>
<evidence type="ECO:0000313" key="1">
    <source>
        <dbReference type="EMBL" id="XDJ48482.1"/>
    </source>
</evidence>
<dbReference type="RefSeq" id="WP_368640599.1">
    <property type="nucleotide sequence ID" value="NZ_CP158254.1"/>
</dbReference>
<name>A0AB39D1V1_9BURK</name>